<dbReference type="HOGENOM" id="CLU_455382_0_0_9"/>
<feature type="compositionally biased region" description="Basic and acidic residues" evidence="1">
    <location>
        <begin position="386"/>
        <end position="404"/>
    </location>
</feature>
<evidence type="ECO:0000259" key="3">
    <source>
        <dbReference type="SMART" id="SM00943"/>
    </source>
</evidence>
<feature type="domain" description="Primase C-terminal 1" evidence="2">
    <location>
        <begin position="208"/>
        <end position="273"/>
    </location>
</feature>
<dbReference type="Pfam" id="PF09250">
    <property type="entry name" value="Prim-Pol"/>
    <property type="match status" value="1"/>
</dbReference>
<dbReference type="Pfam" id="PF08708">
    <property type="entry name" value="PriCT_1"/>
    <property type="match status" value="1"/>
</dbReference>
<reference evidence="4 5" key="1">
    <citation type="submission" date="2009-10" db="EMBL/GenBank/DDBJ databases">
        <title>Complete sequence of chromosome of Ammonifex degensii KC4.</title>
        <authorList>
            <consortium name="US DOE Joint Genome Institute"/>
            <person name="Kerfeld C."/>
            <person name="Goodner B."/>
            <person name="Huber H."/>
            <person name="Stetter K."/>
            <person name="Lucas S."/>
            <person name="Copeland A."/>
            <person name="Lapidus A."/>
            <person name="Glavina del Rio T."/>
            <person name="Dalin E."/>
            <person name="Tice H."/>
            <person name="Bruce D."/>
            <person name="Goodwin L."/>
            <person name="Pitluck S."/>
            <person name="Saunders E."/>
            <person name="Brettin T."/>
            <person name="Detter J.C."/>
            <person name="Han C."/>
            <person name="Larimer F."/>
            <person name="Land M."/>
            <person name="Hauser L."/>
            <person name="Kyrpides N."/>
            <person name="Ovchinnikova G."/>
            <person name="Richardson P."/>
        </authorList>
    </citation>
    <scope>NUCLEOTIDE SEQUENCE [LARGE SCALE GENOMIC DNA]</scope>
    <source>
        <strain evidence="5">DSM 10501 / KC4</strain>
    </source>
</reference>
<evidence type="ECO:0000313" key="4">
    <source>
        <dbReference type="EMBL" id="ACX52015.1"/>
    </source>
</evidence>
<evidence type="ECO:0000313" key="5">
    <source>
        <dbReference type="Proteomes" id="UP000002620"/>
    </source>
</evidence>
<evidence type="ECO:0000256" key="1">
    <source>
        <dbReference type="SAM" id="MobiDB-lite"/>
    </source>
</evidence>
<dbReference type="SUPFAM" id="SSF56747">
    <property type="entry name" value="Prim-pol domain"/>
    <property type="match status" value="1"/>
</dbReference>
<feature type="region of interest" description="Disordered" evidence="1">
    <location>
        <begin position="372"/>
        <end position="436"/>
    </location>
</feature>
<dbReference type="PROSITE" id="PS51257">
    <property type="entry name" value="PROKAR_LIPOPROTEIN"/>
    <property type="match status" value="1"/>
</dbReference>
<dbReference type="eggNOG" id="COG3598">
    <property type="taxonomic scope" value="Bacteria"/>
</dbReference>
<name>C9RCN8_AMMDK</name>
<sequence>MSAKAALEAALSYFGLGWSVIPLHTPGPAGGCSCGRDCDSPGKHPRLASWKEFQERRPTEEELREWWGEKWSSANLGLVTGRVSGVVVVDLDGEDGVRAVRERGGLPPTPVVRTGKGWHYYFAYPEVVVPTRAGVLPGVDVRGDGGLAVLPPSLHPTGRRYEWARGRSPWEVPLAPCPEWLLGLVRGRGEGGDDGGVAGADRPRLDPLAVLAGVEEGRRDMTLFRYACRLRAQGLSWEEARALVLTAAAACRPPFPEREALKCLRSAWKYPPGTVRRVSEGRGQARLPGRVAVPEGWDGKVAVVTASWELAKEAYASGKAVVVVSPGAGVPPGAPRVLRDAGAVEVVAATEKERFALTWDLYPLLAVVGHGPRRGVEGGSTPGAPFREDGELFTREEPPVRRDGGPAPGRVLSETGEAPAREGAGPAASERAPVPSEDECRAWAFRHRPDLHAKLARVEEDLSGVAPLLDPDLERRLLAVKEGVLGEIREAMEIKEAMGEPPVPPDGEGEPGGKLPAAPGDDEWDSFAPLLGPEEVEELRRRLTADPFRAASRPAGGRGEERPRYDFCPACGKWQLLASAWDPETGSWWLRCGCGCLVA</sequence>
<protein>
    <submittedName>
        <fullName evidence="4">Bifunctional DNA primase/polymerase</fullName>
    </submittedName>
</protein>
<keyword evidence="5" id="KW-1185">Reference proteome</keyword>
<dbReference type="CDD" id="cd04859">
    <property type="entry name" value="Prim_Pol"/>
    <property type="match status" value="1"/>
</dbReference>
<evidence type="ECO:0000259" key="2">
    <source>
        <dbReference type="SMART" id="SM00942"/>
    </source>
</evidence>
<dbReference type="Proteomes" id="UP000002620">
    <property type="component" value="Chromosome"/>
</dbReference>
<feature type="domain" description="DNA primase/polymerase bifunctional N-terminal" evidence="3">
    <location>
        <begin position="10"/>
        <end position="181"/>
    </location>
</feature>
<dbReference type="OrthoDB" id="158067at2"/>
<dbReference type="InterPro" id="IPR014820">
    <property type="entry name" value="PriCT_1"/>
</dbReference>
<dbReference type="STRING" id="429009.Adeg_0876"/>
<dbReference type="KEGG" id="adg:Adeg_0876"/>
<dbReference type="SMART" id="SM00943">
    <property type="entry name" value="Prim-Pol"/>
    <property type="match status" value="1"/>
</dbReference>
<feature type="region of interest" description="Disordered" evidence="1">
    <location>
        <begin position="496"/>
        <end position="522"/>
    </location>
</feature>
<dbReference type="SMART" id="SM00942">
    <property type="entry name" value="PriCT_1"/>
    <property type="match status" value="1"/>
</dbReference>
<dbReference type="EMBL" id="CP001785">
    <property type="protein sequence ID" value="ACX52015.1"/>
    <property type="molecule type" value="Genomic_DNA"/>
</dbReference>
<accession>C9RCN8</accession>
<proteinExistence type="predicted"/>
<dbReference type="AlphaFoldDB" id="C9RCN8"/>
<dbReference type="Gene3D" id="3.30.720.160">
    <property type="entry name" value="Bifunctional DNA primase/polymerase, N-terminal"/>
    <property type="match status" value="1"/>
</dbReference>
<dbReference type="InterPro" id="IPR015330">
    <property type="entry name" value="DNA_primase/pol_bifunc_N"/>
</dbReference>
<dbReference type="RefSeq" id="WP_015738892.1">
    <property type="nucleotide sequence ID" value="NC_013385.1"/>
</dbReference>
<gene>
    <name evidence="4" type="ordered locus">Adeg_0876</name>
</gene>
<feature type="compositionally biased region" description="Low complexity" evidence="1">
    <location>
        <begin position="416"/>
        <end position="433"/>
    </location>
</feature>
<organism evidence="4 5">
    <name type="scientific">Ammonifex degensii (strain DSM 10501 / KC4)</name>
    <dbReference type="NCBI Taxonomy" id="429009"/>
    <lineage>
        <taxon>Bacteria</taxon>
        <taxon>Bacillati</taxon>
        <taxon>Bacillota</taxon>
        <taxon>Clostridia</taxon>
        <taxon>Thermoanaerobacterales</taxon>
        <taxon>Thermoanaerobacteraceae</taxon>
        <taxon>Ammonifex</taxon>
    </lineage>
</organism>